<dbReference type="OrthoDB" id="9805576at2"/>
<name>A0A4Z0WCZ1_9GAMM</name>
<evidence type="ECO:0000256" key="2">
    <source>
        <dbReference type="ARBA" id="ARBA00022679"/>
    </source>
</evidence>
<dbReference type="EC" id="2.7.1.30" evidence="6"/>
<evidence type="ECO:0000313" key="7">
    <source>
        <dbReference type="Proteomes" id="UP000297475"/>
    </source>
</evidence>
<protein>
    <submittedName>
        <fullName evidence="6">Glycerol kinase GlpK</fullName>
        <ecNumber evidence="6">2.7.1.30</ecNumber>
    </submittedName>
</protein>
<dbReference type="InterPro" id="IPR000577">
    <property type="entry name" value="Carb_kinase_FGGY"/>
</dbReference>
<dbReference type="EMBL" id="SRMF01000007">
    <property type="protein sequence ID" value="TGG91644.1"/>
    <property type="molecule type" value="Genomic_DNA"/>
</dbReference>
<dbReference type="Pfam" id="PF00370">
    <property type="entry name" value="FGGY_N"/>
    <property type="match status" value="1"/>
</dbReference>
<sequence length="494" mass="54805">MQDHCLIIDQGTTNTRATLINPQLRPLHSVSVACAPEHLPGERWEQDPDTLWQAVLTVMQRVVTESGLGVERIAGLGITNQRETTVLWDADTGQAVHPALTWQDRRTETQCNEWRQAGHEEDIRARTGLLLDPQFSAGKLHWLFRHHPELQTRARQGRLRFGTIDSFLLWRLTAGQVHATDATNASRTLLYNLTRQQWDTELLDFFDLAPSLLPQLHNSASAFGLVDPQWLGTRIPVLSMIGDQQASLLGHGCISDGDVKATYGRGCFALVNSGARPVFSQNRLLTTLAYQLPGETCYALEGSVVTAGSVVDWLEEDLNLVTDRHHLAALAETVPLEQTEIMVPAFTGLGAPYWEQHVRGAVFGLTRDTRIRHLVAAALRSVAYQTEDMLKAMRYDNIHVACLHVDGGDLTQQWFLQSLSDLTGIKVITGDTAAITARGTAMLCGLQLGWFDNLHTAAALCGEGPVYQPRIDEALRDRLLRGWDDAVRRIQAPA</sequence>
<evidence type="ECO:0000259" key="5">
    <source>
        <dbReference type="Pfam" id="PF02782"/>
    </source>
</evidence>
<dbReference type="Gene3D" id="3.30.420.40">
    <property type="match status" value="2"/>
</dbReference>
<dbReference type="Proteomes" id="UP000297475">
    <property type="component" value="Unassembled WGS sequence"/>
</dbReference>
<dbReference type="InterPro" id="IPR043129">
    <property type="entry name" value="ATPase_NBD"/>
</dbReference>
<proteinExistence type="inferred from homology"/>
<comment type="similarity">
    <text evidence="1">Belongs to the FGGY kinase family.</text>
</comment>
<keyword evidence="2 6" id="KW-0808">Transferase</keyword>
<dbReference type="PANTHER" id="PTHR10196">
    <property type="entry name" value="SUGAR KINASE"/>
    <property type="match status" value="1"/>
</dbReference>
<dbReference type="GO" id="GO:0004370">
    <property type="term" value="F:glycerol kinase activity"/>
    <property type="evidence" value="ECO:0007669"/>
    <property type="project" value="UniProtKB-EC"/>
</dbReference>
<dbReference type="Pfam" id="PF02782">
    <property type="entry name" value="FGGY_C"/>
    <property type="match status" value="1"/>
</dbReference>
<comment type="caution">
    <text evidence="6">The sequence shown here is derived from an EMBL/GenBank/DDBJ whole genome shotgun (WGS) entry which is preliminary data.</text>
</comment>
<gene>
    <name evidence="6" type="primary">glpK</name>
    <name evidence="6" type="ORF">E4656_14680</name>
</gene>
<evidence type="ECO:0000256" key="1">
    <source>
        <dbReference type="ARBA" id="ARBA00009156"/>
    </source>
</evidence>
<evidence type="ECO:0000256" key="3">
    <source>
        <dbReference type="ARBA" id="ARBA00022777"/>
    </source>
</evidence>
<organism evidence="6 7">
    <name type="scientific">Natronospirillum operosum</name>
    <dbReference type="NCBI Taxonomy" id="2759953"/>
    <lineage>
        <taxon>Bacteria</taxon>
        <taxon>Pseudomonadati</taxon>
        <taxon>Pseudomonadota</taxon>
        <taxon>Gammaproteobacteria</taxon>
        <taxon>Oceanospirillales</taxon>
        <taxon>Natronospirillaceae</taxon>
        <taxon>Natronospirillum</taxon>
    </lineage>
</organism>
<dbReference type="NCBIfam" id="NF000756">
    <property type="entry name" value="PRK00047.1"/>
    <property type="match status" value="1"/>
</dbReference>
<dbReference type="PANTHER" id="PTHR10196:SF78">
    <property type="entry name" value="GLYCEROL KINASE"/>
    <property type="match status" value="1"/>
</dbReference>
<dbReference type="RefSeq" id="WP_135484055.1">
    <property type="nucleotide sequence ID" value="NZ_SRMF01000007.1"/>
</dbReference>
<feature type="domain" description="Carbohydrate kinase FGGY N-terminal" evidence="4">
    <location>
        <begin position="6"/>
        <end position="250"/>
    </location>
</feature>
<evidence type="ECO:0000259" key="4">
    <source>
        <dbReference type="Pfam" id="PF00370"/>
    </source>
</evidence>
<feature type="domain" description="Carbohydrate kinase FGGY C-terminal" evidence="5">
    <location>
        <begin position="260"/>
        <end position="446"/>
    </location>
</feature>
<dbReference type="GO" id="GO:0019563">
    <property type="term" value="P:glycerol catabolic process"/>
    <property type="evidence" value="ECO:0007669"/>
    <property type="project" value="TreeGrafter"/>
</dbReference>
<evidence type="ECO:0000313" key="6">
    <source>
        <dbReference type="EMBL" id="TGG91644.1"/>
    </source>
</evidence>
<dbReference type="SUPFAM" id="SSF53067">
    <property type="entry name" value="Actin-like ATPase domain"/>
    <property type="match status" value="2"/>
</dbReference>
<keyword evidence="7" id="KW-1185">Reference proteome</keyword>
<dbReference type="InterPro" id="IPR018485">
    <property type="entry name" value="FGGY_C"/>
</dbReference>
<reference evidence="6 7" key="1">
    <citation type="submission" date="2019-04" db="EMBL/GenBank/DDBJ databases">
        <title>Natronospirillum operosus gen. nov., sp. nov., a haloalkaliphilic satellite isolated from decaying biomass of laboratory culture of cyanobacterium Geitlerinema sp. and proposal of Natronospirillaceae fam. nov. and Saccharospirillaceae fam. nov.</title>
        <authorList>
            <person name="Kevbrin V."/>
            <person name="Boltyanskaya Y."/>
            <person name="Koziaeva V."/>
            <person name="Grouzdev D.S."/>
            <person name="Park M."/>
            <person name="Cho J."/>
        </authorList>
    </citation>
    <scope>NUCLEOTIDE SEQUENCE [LARGE SCALE GENOMIC DNA]</scope>
    <source>
        <strain evidence="6 7">G-116</strain>
    </source>
</reference>
<dbReference type="InterPro" id="IPR018484">
    <property type="entry name" value="FGGY_N"/>
</dbReference>
<dbReference type="AlphaFoldDB" id="A0A4Z0WCZ1"/>
<dbReference type="PIRSF" id="PIRSF000538">
    <property type="entry name" value="GlpK"/>
    <property type="match status" value="1"/>
</dbReference>
<accession>A0A4Z0WCZ1</accession>
<dbReference type="GO" id="GO:0005829">
    <property type="term" value="C:cytosol"/>
    <property type="evidence" value="ECO:0007669"/>
    <property type="project" value="TreeGrafter"/>
</dbReference>
<keyword evidence="3 6" id="KW-0418">Kinase</keyword>